<name>A0A7C3PCW1_9CYAN</name>
<dbReference type="Gene3D" id="1.10.287.130">
    <property type="match status" value="1"/>
</dbReference>
<evidence type="ECO:0000256" key="6">
    <source>
        <dbReference type="ARBA" id="ARBA00023012"/>
    </source>
</evidence>
<dbReference type="InterPro" id="IPR036890">
    <property type="entry name" value="HATPase_C_sf"/>
</dbReference>
<sequence>MIGVPVRVPVMQDEKLSYVLTGVINQTAIARVVREQPSIDGEWTRTVVDGEGIVVARTRAPERFVGQRGTPSFLKSIRESEEGLYRETTLEGVPVYIAFRRVDGSPWTVAVTVPATVIEKPVQRAMWLVVGSGLSLLVISGVGAYILSRPISRSITSAALAAEALANGKYPQINPLSIKEVALLGQSLAFAAHLLSQREQERTDHLQRAEAAREEAEAANRVKDEFLAVLSHELRTPLNPILGWSHLLRTGKLDAAKTAVALEAIERNAKLQTQLIEDLLDITRIMRGKLNLTMVPVSLVSVTEAAIATVQLAAEAKSIQIHPALDASTGLVLGDSTRLQQIILNLLTNAVKFTDRGGKVSVQLVRADSQAQLQVSDTGKGIHPDFLPYVFEYFRQEDSTTTRRFGGLGLGLAIVRHLVELHGGTVEADSPGEGKGATFTVKLPLL</sequence>
<comment type="catalytic activity">
    <reaction evidence="1">
        <text>ATP + protein L-histidine = ADP + protein N-phospho-L-histidine.</text>
        <dbReference type="EC" id="2.7.13.3"/>
    </reaction>
</comment>
<feature type="domain" description="Histidine kinase" evidence="10">
    <location>
        <begin position="229"/>
        <end position="446"/>
    </location>
</feature>
<evidence type="ECO:0000256" key="4">
    <source>
        <dbReference type="ARBA" id="ARBA00022553"/>
    </source>
</evidence>
<dbReference type="InterPro" id="IPR003594">
    <property type="entry name" value="HATPase_dom"/>
</dbReference>
<dbReference type="EMBL" id="DSRU01000155">
    <property type="protein sequence ID" value="HFM98152.1"/>
    <property type="molecule type" value="Genomic_DNA"/>
</dbReference>
<evidence type="ECO:0000256" key="5">
    <source>
        <dbReference type="ARBA" id="ARBA00022777"/>
    </source>
</evidence>
<dbReference type="Gene3D" id="3.30.450.20">
    <property type="entry name" value="PAS domain"/>
    <property type="match status" value="1"/>
</dbReference>
<dbReference type="InterPro" id="IPR003661">
    <property type="entry name" value="HisK_dim/P_dom"/>
</dbReference>
<keyword evidence="9" id="KW-1133">Transmembrane helix</keyword>
<dbReference type="Pfam" id="PF00512">
    <property type="entry name" value="HisKA"/>
    <property type="match status" value="1"/>
</dbReference>
<dbReference type="PRINTS" id="PR00344">
    <property type="entry name" value="BCTRLSENSOR"/>
</dbReference>
<organism evidence="11">
    <name type="scientific">Oscillatoriales cyanobacterium SpSt-418</name>
    <dbReference type="NCBI Taxonomy" id="2282169"/>
    <lineage>
        <taxon>Bacteria</taxon>
        <taxon>Bacillati</taxon>
        <taxon>Cyanobacteriota</taxon>
        <taxon>Cyanophyceae</taxon>
        <taxon>Oscillatoriophycideae</taxon>
        <taxon>Oscillatoriales</taxon>
    </lineage>
</organism>
<dbReference type="GO" id="GO:0000155">
    <property type="term" value="F:phosphorelay sensor kinase activity"/>
    <property type="evidence" value="ECO:0007669"/>
    <property type="project" value="InterPro"/>
</dbReference>
<comment type="caution">
    <text evidence="11">The sequence shown here is derived from an EMBL/GenBank/DDBJ whole genome shotgun (WGS) entry which is preliminary data.</text>
</comment>
<keyword evidence="9" id="KW-0812">Transmembrane</keyword>
<dbReference type="CDD" id="cd16922">
    <property type="entry name" value="HATPase_EvgS-ArcB-TorS-like"/>
    <property type="match status" value="1"/>
</dbReference>
<comment type="similarity">
    <text evidence="2">In the N-terminal section; belongs to the phytochrome family.</text>
</comment>
<dbReference type="SUPFAM" id="SSF47384">
    <property type="entry name" value="Homodimeric domain of signal transducing histidine kinase"/>
    <property type="match status" value="1"/>
</dbReference>
<keyword evidence="5 11" id="KW-0808">Transferase</keyword>
<evidence type="ECO:0000256" key="2">
    <source>
        <dbReference type="ARBA" id="ARBA00006402"/>
    </source>
</evidence>
<keyword evidence="6" id="KW-0902">Two-component regulatory system</keyword>
<dbReference type="FunFam" id="3.30.565.10:FF:000010">
    <property type="entry name" value="Sensor histidine kinase RcsC"/>
    <property type="match status" value="1"/>
</dbReference>
<evidence type="ECO:0000256" key="3">
    <source>
        <dbReference type="ARBA" id="ARBA00012438"/>
    </source>
</evidence>
<dbReference type="EC" id="2.7.13.3" evidence="3"/>
<dbReference type="SMART" id="SM00388">
    <property type="entry name" value="HisKA"/>
    <property type="match status" value="1"/>
</dbReference>
<dbReference type="PROSITE" id="PS50109">
    <property type="entry name" value="HIS_KIN"/>
    <property type="match status" value="1"/>
</dbReference>
<dbReference type="CDD" id="cd00082">
    <property type="entry name" value="HisKA"/>
    <property type="match status" value="1"/>
</dbReference>
<dbReference type="InterPro" id="IPR036097">
    <property type="entry name" value="HisK_dim/P_sf"/>
</dbReference>
<proteinExistence type="inferred from homology"/>
<dbReference type="PANTHER" id="PTHR43547:SF2">
    <property type="entry name" value="HYBRID SIGNAL TRANSDUCTION HISTIDINE KINASE C"/>
    <property type="match status" value="1"/>
</dbReference>
<dbReference type="Gene3D" id="3.30.565.10">
    <property type="entry name" value="Histidine kinase-like ATPase, C-terminal domain"/>
    <property type="match status" value="1"/>
</dbReference>
<keyword evidence="4" id="KW-0597">Phosphoprotein</keyword>
<keyword evidence="5 11" id="KW-0418">Kinase</keyword>
<keyword evidence="9" id="KW-0472">Membrane</keyword>
<evidence type="ECO:0000256" key="9">
    <source>
        <dbReference type="SAM" id="Phobius"/>
    </source>
</evidence>
<dbReference type="InterPro" id="IPR005467">
    <property type="entry name" value="His_kinase_dom"/>
</dbReference>
<evidence type="ECO:0000256" key="1">
    <source>
        <dbReference type="ARBA" id="ARBA00000085"/>
    </source>
</evidence>
<dbReference type="InterPro" id="IPR004358">
    <property type="entry name" value="Sig_transdc_His_kin-like_C"/>
</dbReference>
<dbReference type="CDD" id="cd18774">
    <property type="entry name" value="PDC2_HK_sensor"/>
    <property type="match status" value="1"/>
</dbReference>
<accession>A0A7C3PCW1</accession>
<evidence type="ECO:0000256" key="8">
    <source>
        <dbReference type="SAM" id="Coils"/>
    </source>
</evidence>
<feature type="coiled-coil region" evidence="8">
    <location>
        <begin position="195"/>
        <end position="222"/>
    </location>
</feature>
<reference evidence="11" key="1">
    <citation type="journal article" date="2020" name="mSystems">
        <title>Genome- and Community-Level Interaction Insights into Carbon Utilization and Element Cycling Functions of Hydrothermarchaeota in Hydrothermal Sediment.</title>
        <authorList>
            <person name="Zhou Z."/>
            <person name="Liu Y."/>
            <person name="Xu W."/>
            <person name="Pan J."/>
            <person name="Luo Z.H."/>
            <person name="Li M."/>
        </authorList>
    </citation>
    <scope>NUCLEOTIDE SEQUENCE [LARGE SCALE GENOMIC DNA]</scope>
    <source>
        <strain evidence="11">SpSt-418</strain>
    </source>
</reference>
<dbReference type="PANTHER" id="PTHR43547">
    <property type="entry name" value="TWO-COMPONENT HISTIDINE KINASE"/>
    <property type="match status" value="1"/>
</dbReference>
<protein>
    <recommendedName>
        <fullName evidence="7">Circadian input-output histidine kinase CikA</fullName>
        <ecNumber evidence="3">2.7.13.3</ecNumber>
    </recommendedName>
</protein>
<dbReference type="SMART" id="SM00387">
    <property type="entry name" value="HATPase_c"/>
    <property type="match status" value="1"/>
</dbReference>
<evidence type="ECO:0000259" key="10">
    <source>
        <dbReference type="PROSITE" id="PS50109"/>
    </source>
</evidence>
<evidence type="ECO:0000313" key="11">
    <source>
        <dbReference type="EMBL" id="HFM98152.1"/>
    </source>
</evidence>
<dbReference type="SUPFAM" id="SSF55874">
    <property type="entry name" value="ATPase domain of HSP90 chaperone/DNA topoisomerase II/histidine kinase"/>
    <property type="match status" value="1"/>
</dbReference>
<dbReference type="AlphaFoldDB" id="A0A7C3PCW1"/>
<gene>
    <name evidence="11" type="ORF">ENR64_10435</name>
</gene>
<keyword evidence="8" id="KW-0175">Coiled coil</keyword>
<dbReference type="Pfam" id="PF02518">
    <property type="entry name" value="HATPase_c"/>
    <property type="match status" value="1"/>
</dbReference>
<evidence type="ECO:0000256" key="7">
    <source>
        <dbReference type="ARBA" id="ARBA00074306"/>
    </source>
</evidence>
<feature type="transmembrane region" description="Helical" evidence="9">
    <location>
        <begin position="125"/>
        <end position="147"/>
    </location>
</feature>